<keyword evidence="5" id="KW-0812">Transmembrane</keyword>
<evidence type="ECO:0000256" key="6">
    <source>
        <dbReference type="ARBA" id="ARBA00022777"/>
    </source>
</evidence>
<dbReference type="Pfam" id="PF14360">
    <property type="entry name" value="PAP2_C"/>
    <property type="match status" value="1"/>
</dbReference>
<keyword evidence="8" id="KW-1133">Transmembrane helix</keyword>
<comment type="subcellular location">
    <subcellularLocation>
        <location evidence="2">Endomembrane system</location>
    </subcellularLocation>
    <subcellularLocation>
        <location evidence="1">Membrane</location>
        <topology evidence="1">Multi-pass membrane protein</topology>
    </subcellularLocation>
</comment>
<comment type="similarity">
    <text evidence="3">Belongs to the sphingomyelin synthase family.</text>
</comment>
<keyword evidence="7" id="KW-0746">Sphingolipid metabolism</keyword>
<keyword evidence="4" id="KW-0808">Transferase</keyword>
<dbReference type="GO" id="GO:0016020">
    <property type="term" value="C:membrane"/>
    <property type="evidence" value="ECO:0007669"/>
    <property type="project" value="UniProtKB-SubCell"/>
</dbReference>
<keyword evidence="9" id="KW-0443">Lipid metabolism</keyword>
<evidence type="ECO:0000256" key="8">
    <source>
        <dbReference type="ARBA" id="ARBA00022989"/>
    </source>
</evidence>
<dbReference type="InterPro" id="IPR025749">
    <property type="entry name" value="Sphingomyelin_synth-like_dom"/>
</dbReference>
<keyword evidence="6" id="KW-0418">Kinase</keyword>
<dbReference type="Proteomes" id="UP001529510">
    <property type="component" value="Unassembled WGS sequence"/>
</dbReference>
<dbReference type="GO" id="GO:0012505">
    <property type="term" value="C:endomembrane system"/>
    <property type="evidence" value="ECO:0007669"/>
    <property type="project" value="UniProtKB-SubCell"/>
</dbReference>
<organism evidence="13 14">
    <name type="scientific">Cirrhinus mrigala</name>
    <name type="common">Mrigala</name>
    <dbReference type="NCBI Taxonomy" id="683832"/>
    <lineage>
        <taxon>Eukaryota</taxon>
        <taxon>Metazoa</taxon>
        <taxon>Chordata</taxon>
        <taxon>Craniata</taxon>
        <taxon>Vertebrata</taxon>
        <taxon>Euteleostomi</taxon>
        <taxon>Actinopterygii</taxon>
        <taxon>Neopterygii</taxon>
        <taxon>Teleostei</taxon>
        <taxon>Ostariophysi</taxon>
        <taxon>Cypriniformes</taxon>
        <taxon>Cyprinidae</taxon>
        <taxon>Labeoninae</taxon>
        <taxon>Labeonini</taxon>
        <taxon>Cirrhinus</taxon>
    </lineage>
</organism>
<evidence type="ECO:0000313" key="13">
    <source>
        <dbReference type="EMBL" id="KAL0180037.1"/>
    </source>
</evidence>
<evidence type="ECO:0000259" key="12">
    <source>
        <dbReference type="Pfam" id="PF14360"/>
    </source>
</evidence>
<sequence>MYGDWESQMRRVMKMIAGGGLTITGSHNMCGDYLYSGHTVMLTLTYLFMKECDGQLKH</sequence>
<reference evidence="13 14" key="1">
    <citation type="submission" date="2024-05" db="EMBL/GenBank/DDBJ databases">
        <title>Genome sequencing and assembly of Indian major carp, Cirrhinus mrigala (Hamilton, 1822).</title>
        <authorList>
            <person name="Mohindra V."/>
            <person name="Chowdhury L.M."/>
            <person name="Lal K."/>
            <person name="Jena J.K."/>
        </authorList>
    </citation>
    <scope>NUCLEOTIDE SEQUENCE [LARGE SCALE GENOMIC DNA]</scope>
    <source>
        <strain evidence="13">CM1030</strain>
        <tissue evidence="13">Blood</tissue>
    </source>
</reference>
<evidence type="ECO:0000256" key="3">
    <source>
        <dbReference type="ARBA" id="ARBA00005441"/>
    </source>
</evidence>
<dbReference type="GO" id="GO:0016301">
    <property type="term" value="F:kinase activity"/>
    <property type="evidence" value="ECO:0007669"/>
    <property type="project" value="UniProtKB-KW"/>
</dbReference>
<evidence type="ECO:0000256" key="9">
    <source>
        <dbReference type="ARBA" id="ARBA00023098"/>
    </source>
</evidence>
<dbReference type="InterPro" id="IPR045221">
    <property type="entry name" value="Sphingomyelin_synth-like"/>
</dbReference>
<name>A0ABD0Q1F9_CIRMR</name>
<keyword evidence="10" id="KW-0472">Membrane</keyword>
<proteinExistence type="inferred from homology"/>
<evidence type="ECO:0000256" key="11">
    <source>
        <dbReference type="ARBA" id="ARBA00049904"/>
    </source>
</evidence>
<keyword evidence="14" id="KW-1185">Reference proteome</keyword>
<dbReference type="PANTHER" id="PTHR21290:SF28">
    <property type="entry name" value="PHOSPHATIDYLCHOLINE:CERAMIDE CHOLINEPHOSPHOTRANSFERASE 1"/>
    <property type="match status" value="1"/>
</dbReference>
<accession>A0ABD0Q1F9</accession>
<evidence type="ECO:0000256" key="2">
    <source>
        <dbReference type="ARBA" id="ARBA00004308"/>
    </source>
</evidence>
<dbReference type="GO" id="GO:0006665">
    <property type="term" value="P:sphingolipid metabolic process"/>
    <property type="evidence" value="ECO:0007669"/>
    <property type="project" value="UniProtKB-KW"/>
</dbReference>
<evidence type="ECO:0000256" key="4">
    <source>
        <dbReference type="ARBA" id="ARBA00022679"/>
    </source>
</evidence>
<evidence type="ECO:0000256" key="1">
    <source>
        <dbReference type="ARBA" id="ARBA00004141"/>
    </source>
</evidence>
<dbReference type="EMBL" id="JAMKFB020000012">
    <property type="protein sequence ID" value="KAL0180037.1"/>
    <property type="molecule type" value="Genomic_DNA"/>
</dbReference>
<gene>
    <name evidence="13" type="ORF">M9458_025479</name>
</gene>
<evidence type="ECO:0000313" key="14">
    <source>
        <dbReference type="Proteomes" id="UP001529510"/>
    </source>
</evidence>
<evidence type="ECO:0000256" key="5">
    <source>
        <dbReference type="ARBA" id="ARBA00022692"/>
    </source>
</evidence>
<protein>
    <recommendedName>
        <fullName evidence="12">Sphingomyelin synthase-like domain-containing protein</fullName>
    </recommendedName>
</protein>
<evidence type="ECO:0000256" key="7">
    <source>
        <dbReference type="ARBA" id="ARBA00022919"/>
    </source>
</evidence>
<evidence type="ECO:0000256" key="10">
    <source>
        <dbReference type="ARBA" id="ARBA00023136"/>
    </source>
</evidence>
<dbReference type="AlphaFoldDB" id="A0ABD0Q1F9"/>
<comment type="catalytic activity">
    <reaction evidence="11">
        <text>an N-acylsphing-4-enine + a 1,2-diacyl-sn-glycero-3-phosphoethanolamine = an N-acylsphing-4-enine 1-phosphoethanolamine + a 1,2-diacyl-sn-glycerol</text>
        <dbReference type="Rhea" id="RHEA:36079"/>
        <dbReference type="ChEBI" id="CHEBI:17815"/>
        <dbReference type="ChEBI" id="CHEBI:52639"/>
        <dbReference type="ChEBI" id="CHEBI:64612"/>
        <dbReference type="ChEBI" id="CHEBI:73203"/>
    </reaction>
    <physiologicalReaction direction="left-to-right" evidence="11">
        <dbReference type="Rhea" id="RHEA:36080"/>
    </physiologicalReaction>
</comment>
<dbReference type="PANTHER" id="PTHR21290">
    <property type="entry name" value="SPHINGOMYELIN SYNTHETASE"/>
    <property type="match status" value="1"/>
</dbReference>
<feature type="domain" description="Sphingomyelin synthase-like" evidence="12">
    <location>
        <begin position="29"/>
        <end position="52"/>
    </location>
</feature>
<comment type="caution">
    <text evidence="13">The sequence shown here is derived from an EMBL/GenBank/DDBJ whole genome shotgun (WGS) entry which is preliminary data.</text>
</comment>